<organism evidence="2 3">
    <name type="scientific">Actinocorallia herbida</name>
    <dbReference type="NCBI Taxonomy" id="58109"/>
    <lineage>
        <taxon>Bacteria</taxon>
        <taxon>Bacillati</taxon>
        <taxon>Actinomycetota</taxon>
        <taxon>Actinomycetes</taxon>
        <taxon>Streptosporangiales</taxon>
        <taxon>Thermomonosporaceae</taxon>
        <taxon>Actinocorallia</taxon>
    </lineage>
</organism>
<dbReference type="EMBL" id="RJKE01000001">
    <property type="protein sequence ID" value="ROO89157.1"/>
    <property type="molecule type" value="Genomic_DNA"/>
</dbReference>
<comment type="caution">
    <text evidence="2">The sequence shown here is derived from an EMBL/GenBank/DDBJ whole genome shotgun (WGS) entry which is preliminary data.</text>
</comment>
<feature type="compositionally biased region" description="Basic residues" evidence="1">
    <location>
        <begin position="99"/>
        <end position="109"/>
    </location>
</feature>
<keyword evidence="3" id="KW-1185">Reference proteome</keyword>
<proteinExistence type="predicted"/>
<feature type="region of interest" description="Disordered" evidence="1">
    <location>
        <begin position="87"/>
        <end position="125"/>
    </location>
</feature>
<gene>
    <name evidence="2" type="ORF">EDD29_6844</name>
</gene>
<evidence type="ECO:0000313" key="3">
    <source>
        <dbReference type="Proteomes" id="UP000272400"/>
    </source>
</evidence>
<reference evidence="2 3" key="1">
    <citation type="submission" date="2018-11" db="EMBL/GenBank/DDBJ databases">
        <title>Sequencing the genomes of 1000 actinobacteria strains.</title>
        <authorList>
            <person name="Klenk H.-P."/>
        </authorList>
    </citation>
    <scope>NUCLEOTIDE SEQUENCE [LARGE SCALE GENOMIC DNA]</scope>
    <source>
        <strain evidence="2 3">DSM 44254</strain>
    </source>
</reference>
<evidence type="ECO:0000256" key="1">
    <source>
        <dbReference type="SAM" id="MobiDB-lite"/>
    </source>
</evidence>
<dbReference type="AlphaFoldDB" id="A0A3N1D6J7"/>
<evidence type="ECO:0000313" key="2">
    <source>
        <dbReference type="EMBL" id="ROO89157.1"/>
    </source>
</evidence>
<name>A0A3N1D6J7_9ACTN</name>
<sequence>MPRAPENQMTRPARVSYRRRMDVTFRRTGERRYAVIAEPPGRPAQAMDPAPGYDEQIPHDAVHYLVEAELGLMGGLYGRIARGGGELPIAVRDGEDPKARRRAIRRQQRKQASLRARDHASGDEMGLSEDLAAAVDLAWRRARGARRPEWAPPRPADPEVEALVQRLMPAVEAFAERWRGLPVGGAVTFRWPATRPESAG</sequence>
<protein>
    <submittedName>
        <fullName evidence="2">Uncharacterized protein</fullName>
    </submittedName>
</protein>
<accession>A0A3N1D6J7</accession>
<dbReference type="Proteomes" id="UP000272400">
    <property type="component" value="Unassembled WGS sequence"/>
</dbReference>